<comment type="pathway">
    <text evidence="11">Bacterial outer membrane biogenesis; LPS lipid A biosynthesis.</text>
</comment>
<keyword evidence="5 11" id="KW-0444">Lipid biosynthesis</keyword>
<comment type="similarity">
    <text evidence="2 11">Belongs to the LpxB family.</text>
</comment>
<sequence length="390" mass="42668">MSVTFALVAGEASGDILGAGLIRYLREHCPGARFVGIGGPLMIAEGFESLFPMDRLSVMGLVEVLGRLKELLGIRKSLREKFIGEPPAVFIGIDAPDFNLPLERSLREAGVTTMHYVSPSVWAWRKKRIFKIRDSVDHMLCLLPFEAKVYQEHGVPVTFVGHPLADQIALEPKTSQARDKLGLAADDVVVGILPGSRSGEVKRLAPLFLNAAKGMQEQRSDLEFLVPCASAQRKEQLEALLAEYPGLPVTLLDGQSHEVMTASDALLMASGTAALEGLLHKKPMVISYRMNGLSYAIIRRMVTVDFCSLPNLLAGKEIIPEILQEEATAEALCQATLSCLDKSEHNRELTEEYYRIHRELKQDASARAAEAVMGVIGRKVVAKDPVGETV</sequence>
<evidence type="ECO:0000256" key="7">
    <source>
        <dbReference type="ARBA" id="ARBA00022676"/>
    </source>
</evidence>
<comment type="function">
    <text evidence="1 11">Condensation of UDP-2,3-diacylglucosamine and 2,3-diacylglucosamine-1-phosphate to form lipid A disaccharide, a precursor of lipid A, a phosphorylated glycolipid that anchors the lipopolysaccharide to the outer membrane of the cell.</text>
</comment>
<keyword evidence="8 11" id="KW-0808">Transferase</keyword>
<evidence type="ECO:0000256" key="9">
    <source>
        <dbReference type="ARBA" id="ARBA00023098"/>
    </source>
</evidence>
<evidence type="ECO:0000256" key="4">
    <source>
        <dbReference type="ARBA" id="ARBA00020902"/>
    </source>
</evidence>
<dbReference type="PANTHER" id="PTHR30372">
    <property type="entry name" value="LIPID-A-DISACCHARIDE SYNTHASE"/>
    <property type="match status" value="1"/>
</dbReference>
<evidence type="ECO:0000256" key="8">
    <source>
        <dbReference type="ARBA" id="ARBA00022679"/>
    </source>
</evidence>
<dbReference type="HAMAP" id="MF_00392">
    <property type="entry name" value="LpxB"/>
    <property type="match status" value="1"/>
</dbReference>
<dbReference type="NCBIfam" id="TIGR00215">
    <property type="entry name" value="lpxB"/>
    <property type="match status" value="1"/>
</dbReference>
<keyword evidence="6 11" id="KW-0441">Lipid A biosynthesis</keyword>
<accession>A0ABT0PL55</accession>
<dbReference type="PANTHER" id="PTHR30372:SF4">
    <property type="entry name" value="LIPID-A-DISACCHARIDE SYNTHASE, MITOCHONDRIAL-RELATED"/>
    <property type="match status" value="1"/>
</dbReference>
<reference evidence="12 13" key="1">
    <citation type="submission" date="2022-05" db="EMBL/GenBank/DDBJ databases">
        <authorList>
            <person name="Park J.-S."/>
        </authorList>
    </citation>
    <scope>NUCLEOTIDE SEQUENCE [LARGE SCALE GENOMIC DNA]</scope>
    <source>
        <strain evidence="12 13">2012CJ34-2</strain>
    </source>
</reference>
<evidence type="ECO:0000313" key="12">
    <source>
        <dbReference type="EMBL" id="MCL6272001.1"/>
    </source>
</evidence>
<dbReference type="SUPFAM" id="SSF53756">
    <property type="entry name" value="UDP-Glycosyltransferase/glycogen phosphorylase"/>
    <property type="match status" value="1"/>
</dbReference>
<evidence type="ECO:0000313" key="13">
    <source>
        <dbReference type="Proteomes" id="UP001203338"/>
    </source>
</evidence>
<evidence type="ECO:0000256" key="2">
    <source>
        <dbReference type="ARBA" id="ARBA00007868"/>
    </source>
</evidence>
<evidence type="ECO:0000256" key="10">
    <source>
        <dbReference type="ARBA" id="ARBA00048975"/>
    </source>
</evidence>
<evidence type="ECO:0000256" key="11">
    <source>
        <dbReference type="HAMAP-Rule" id="MF_00392"/>
    </source>
</evidence>
<gene>
    <name evidence="11 12" type="primary">lpxB</name>
    <name evidence="12" type="ORF">M3P05_18940</name>
</gene>
<dbReference type="EMBL" id="JAMFLX010000040">
    <property type="protein sequence ID" value="MCL6272001.1"/>
    <property type="molecule type" value="Genomic_DNA"/>
</dbReference>
<protein>
    <recommendedName>
        <fullName evidence="4 11">Lipid-A-disaccharide synthase</fullName>
        <ecNumber evidence="3 11">2.4.1.182</ecNumber>
    </recommendedName>
</protein>
<dbReference type="InterPro" id="IPR003835">
    <property type="entry name" value="Glyco_trans_19"/>
</dbReference>
<proteinExistence type="inferred from homology"/>
<dbReference type="EC" id="2.4.1.182" evidence="3 11"/>
<name>A0ABT0PL55_9GAMM</name>
<dbReference type="Proteomes" id="UP001203338">
    <property type="component" value="Unassembled WGS sequence"/>
</dbReference>
<keyword evidence="7 11" id="KW-0328">Glycosyltransferase</keyword>
<dbReference type="Pfam" id="PF02684">
    <property type="entry name" value="LpxB"/>
    <property type="match status" value="1"/>
</dbReference>
<comment type="catalytic activity">
    <reaction evidence="10 11">
        <text>a lipid X + a UDP-2-N,3-O-bis[(3R)-3-hydroxyacyl]-alpha-D-glucosamine = a lipid A disaccharide + UDP + H(+)</text>
        <dbReference type="Rhea" id="RHEA:67828"/>
        <dbReference type="ChEBI" id="CHEBI:15378"/>
        <dbReference type="ChEBI" id="CHEBI:58223"/>
        <dbReference type="ChEBI" id="CHEBI:137748"/>
        <dbReference type="ChEBI" id="CHEBI:176338"/>
        <dbReference type="ChEBI" id="CHEBI:176343"/>
        <dbReference type="EC" id="2.4.1.182"/>
    </reaction>
</comment>
<evidence type="ECO:0000256" key="6">
    <source>
        <dbReference type="ARBA" id="ARBA00022556"/>
    </source>
</evidence>
<dbReference type="GO" id="GO:0008915">
    <property type="term" value="F:lipid-A-disaccharide synthase activity"/>
    <property type="evidence" value="ECO:0007669"/>
    <property type="project" value="UniProtKB-EC"/>
</dbReference>
<evidence type="ECO:0000256" key="5">
    <source>
        <dbReference type="ARBA" id="ARBA00022516"/>
    </source>
</evidence>
<evidence type="ECO:0000256" key="3">
    <source>
        <dbReference type="ARBA" id="ARBA00012687"/>
    </source>
</evidence>
<comment type="caution">
    <text evidence="12">The sequence shown here is derived from an EMBL/GenBank/DDBJ whole genome shotgun (WGS) entry which is preliminary data.</text>
</comment>
<keyword evidence="13" id="KW-1185">Reference proteome</keyword>
<evidence type="ECO:0000256" key="1">
    <source>
        <dbReference type="ARBA" id="ARBA00002056"/>
    </source>
</evidence>
<keyword evidence="9 11" id="KW-0443">Lipid metabolism</keyword>
<organism evidence="12 13">
    <name type="scientific">Parendozoicomonas callyspongiae</name>
    <dbReference type="NCBI Taxonomy" id="2942213"/>
    <lineage>
        <taxon>Bacteria</taxon>
        <taxon>Pseudomonadati</taxon>
        <taxon>Pseudomonadota</taxon>
        <taxon>Gammaproteobacteria</taxon>
        <taxon>Oceanospirillales</taxon>
        <taxon>Endozoicomonadaceae</taxon>
        <taxon>Parendozoicomonas</taxon>
    </lineage>
</organism>